<name>A0A497EM53_9CREN</name>
<organism evidence="1 2">
    <name type="scientific">Thermoproteota archaeon</name>
    <dbReference type="NCBI Taxonomy" id="2056631"/>
    <lineage>
        <taxon>Archaea</taxon>
        <taxon>Thermoproteota</taxon>
    </lineage>
</organism>
<dbReference type="Proteomes" id="UP000278475">
    <property type="component" value="Unassembled WGS sequence"/>
</dbReference>
<evidence type="ECO:0000313" key="2">
    <source>
        <dbReference type="Proteomes" id="UP000278475"/>
    </source>
</evidence>
<proteinExistence type="predicted"/>
<evidence type="ECO:0000313" key="1">
    <source>
        <dbReference type="EMBL" id="RLE48107.1"/>
    </source>
</evidence>
<dbReference type="EMBL" id="QMQV01000090">
    <property type="protein sequence ID" value="RLE48107.1"/>
    <property type="molecule type" value="Genomic_DNA"/>
</dbReference>
<accession>A0A497EM53</accession>
<gene>
    <name evidence="1" type="ORF">DRJ31_07860</name>
</gene>
<comment type="caution">
    <text evidence="1">The sequence shown here is derived from an EMBL/GenBank/DDBJ whole genome shotgun (WGS) entry which is preliminary data.</text>
</comment>
<reference evidence="1 2" key="1">
    <citation type="submission" date="2018-06" db="EMBL/GenBank/DDBJ databases">
        <title>Extensive metabolic versatility and redundancy in microbially diverse, dynamic hydrothermal sediments.</title>
        <authorList>
            <person name="Dombrowski N."/>
            <person name="Teske A."/>
            <person name="Baker B.J."/>
        </authorList>
    </citation>
    <scope>NUCLEOTIDE SEQUENCE [LARGE SCALE GENOMIC DNA]</scope>
    <source>
        <strain evidence="1">B66_G16</strain>
    </source>
</reference>
<protein>
    <submittedName>
        <fullName evidence="1">Uncharacterized protein</fullName>
    </submittedName>
</protein>
<dbReference type="AlphaFoldDB" id="A0A497EM53"/>
<sequence length="59" mass="6807">MSKLSKLPPKGLVDVEVFTPNDYVLTIRRPDGKELSVHLTRDELTNLVEYIRELLKINV</sequence>